<evidence type="ECO:0000256" key="18">
    <source>
        <dbReference type="ARBA" id="ARBA00042035"/>
    </source>
</evidence>
<keyword evidence="3" id="KW-0813">Transport</keyword>
<evidence type="ECO:0000256" key="17">
    <source>
        <dbReference type="ARBA" id="ARBA00040585"/>
    </source>
</evidence>
<evidence type="ECO:0000256" key="6">
    <source>
        <dbReference type="ARBA" id="ARBA00022553"/>
    </source>
</evidence>
<dbReference type="Gene3D" id="1.20.1420.30">
    <property type="entry name" value="NCX, central ion-binding region"/>
    <property type="match status" value="2"/>
</dbReference>
<dbReference type="GO" id="GO:0007601">
    <property type="term" value="P:visual perception"/>
    <property type="evidence" value="ECO:0007669"/>
    <property type="project" value="UniProtKB-KW"/>
</dbReference>
<dbReference type="GO" id="GO:0005886">
    <property type="term" value="C:plasma membrane"/>
    <property type="evidence" value="ECO:0007669"/>
    <property type="project" value="UniProtKB-SubCell"/>
</dbReference>
<evidence type="ECO:0000256" key="7">
    <source>
        <dbReference type="ARBA" id="ARBA00022568"/>
    </source>
</evidence>
<dbReference type="GO" id="GO:0060292">
    <property type="term" value="P:long-term synaptic depression"/>
    <property type="evidence" value="ECO:0007669"/>
    <property type="project" value="TreeGrafter"/>
</dbReference>
<evidence type="ECO:0000256" key="13">
    <source>
        <dbReference type="ARBA" id="ARBA00023065"/>
    </source>
</evidence>
<comment type="function">
    <text evidence="21">Calcium, potassium:sodium antiporter that transports 1 Ca(2+) and 1 K(+) in exchange for 4 Na(+). Critical component of the visual transduction cascade, controlling the calcium concentration of outer segments during light and darkness. Light causes a rapid lowering of cytosolic free calcium in the outer segment of both retinal rod and cone photoreceptors and the light-induced lowering of calcium is caused by extrusion via this protein which plays a key role in the process of light adaptation.</text>
</comment>
<keyword evidence="11" id="KW-0769">Symport</keyword>
<dbReference type="NCBIfam" id="TIGR00367">
    <property type="entry name" value="calcium/sodium antiporter"/>
    <property type="match status" value="1"/>
</dbReference>
<organism evidence="25 26">
    <name type="scientific">Dissostichus mawsoni</name>
    <name type="common">Antarctic cod</name>
    <dbReference type="NCBI Taxonomy" id="36200"/>
    <lineage>
        <taxon>Eukaryota</taxon>
        <taxon>Metazoa</taxon>
        <taxon>Chordata</taxon>
        <taxon>Craniata</taxon>
        <taxon>Vertebrata</taxon>
        <taxon>Euteleostomi</taxon>
        <taxon>Actinopterygii</taxon>
        <taxon>Neopterygii</taxon>
        <taxon>Teleostei</taxon>
        <taxon>Neoteleostei</taxon>
        <taxon>Acanthomorphata</taxon>
        <taxon>Eupercaria</taxon>
        <taxon>Perciformes</taxon>
        <taxon>Notothenioidei</taxon>
        <taxon>Nototheniidae</taxon>
        <taxon>Dissostichus</taxon>
    </lineage>
</organism>
<proteinExistence type="inferred from homology"/>
<keyword evidence="8" id="KW-0716">Sensory transduction</keyword>
<keyword evidence="14 23" id="KW-0472">Membrane</keyword>
<keyword evidence="7" id="KW-0109">Calcium transport</keyword>
<dbReference type="GO" id="GO:0008273">
    <property type="term" value="F:calcium, potassium:sodium antiporter activity"/>
    <property type="evidence" value="ECO:0007669"/>
    <property type="project" value="TreeGrafter"/>
</dbReference>
<evidence type="ECO:0000256" key="2">
    <source>
        <dbReference type="ARBA" id="ARBA00005364"/>
    </source>
</evidence>
<comment type="similarity">
    <text evidence="2">Belongs to the Ca(2+):cation antiporter (CaCA) (TC 2.A.19) family. SLC24A subfamily.</text>
</comment>
<evidence type="ECO:0000256" key="11">
    <source>
        <dbReference type="ARBA" id="ARBA00022847"/>
    </source>
</evidence>
<dbReference type="PANTHER" id="PTHR10846:SF36">
    <property type="entry name" value="SODIUM_POTASSIUM_CALCIUM EXCHANGER 1"/>
    <property type="match status" value="1"/>
</dbReference>
<dbReference type="GO" id="GO:0005262">
    <property type="term" value="F:calcium channel activity"/>
    <property type="evidence" value="ECO:0007669"/>
    <property type="project" value="TreeGrafter"/>
</dbReference>
<comment type="caution">
    <text evidence="25">The sequence shown here is derived from an EMBL/GenBank/DDBJ whole genome shotgun (WGS) entry which is preliminary data.</text>
</comment>
<evidence type="ECO:0000256" key="3">
    <source>
        <dbReference type="ARBA" id="ARBA00022448"/>
    </source>
</evidence>
<evidence type="ECO:0000256" key="14">
    <source>
        <dbReference type="ARBA" id="ARBA00023136"/>
    </source>
</evidence>
<evidence type="ECO:0000256" key="15">
    <source>
        <dbReference type="ARBA" id="ARBA00023305"/>
    </source>
</evidence>
<dbReference type="GO" id="GO:0006874">
    <property type="term" value="P:intracellular calcium ion homeostasis"/>
    <property type="evidence" value="ECO:0007669"/>
    <property type="project" value="TreeGrafter"/>
</dbReference>
<feature type="transmembrane region" description="Helical" evidence="23">
    <location>
        <begin position="21"/>
        <end position="40"/>
    </location>
</feature>
<dbReference type="GO" id="GO:0015293">
    <property type="term" value="F:symporter activity"/>
    <property type="evidence" value="ECO:0007669"/>
    <property type="project" value="UniProtKB-KW"/>
</dbReference>
<evidence type="ECO:0000256" key="19">
    <source>
        <dbReference type="ARBA" id="ARBA00042297"/>
    </source>
</evidence>
<feature type="transmembrane region" description="Helical" evidence="23">
    <location>
        <begin position="388"/>
        <end position="407"/>
    </location>
</feature>
<accession>A0A7J5Z3F8</accession>
<evidence type="ECO:0000256" key="23">
    <source>
        <dbReference type="SAM" id="Phobius"/>
    </source>
</evidence>
<keyword evidence="15" id="KW-0844">Vision</keyword>
<evidence type="ECO:0000256" key="10">
    <source>
        <dbReference type="ARBA" id="ARBA00022837"/>
    </source>
</evidence>
<evidence type="ECO:0000256" key="4">
    <source>
        <dbReference type="ARBA" id="ARBA00022449"/>
    </source>
</evidence>
<dbReference type="EMBL" id="JAAKFY010000007">
    <property type="protein sequence ID" value="KAF3854868.1"/>
    <property type="molecule type" value="Genomic_DNA"/>
</dbReference>
<keyword evidence="9 23" id="KW-0812">Transmembrane</keyword>
<keyword evidence="5" id="KW-1003">Cell membrane</keyword>
<feature type="compositionally biased region" description="Acidic residues" evidence="22">
    <location>
        <begin position="214"/>
        <end position="251"/>
    </location>
</feature>
<comment type="subcellular location">
    <subcellularLocation>
        <location evidence="1">Cell membrane</location>
        <topology evidence="1">Multi-pass membrane protein</topology>
    </subcellularLocation>
</comment>
<dbReference type="OrthoDB" id="2127281at2759"/>
<dbReference type="InterPro" id="IPR004481">
    <property type="entry name" value="K/Na/Ca-exchanger"/>
</dbReference>
<evidence type="ECO:0000256" key="1">
    <source>
        <dbReference type="ARBA" id="ARBA00004651"/>
    </source>
</evidence>
<keyword evidence="4" id="KW-0050">Antiport</keyword>
<dbReference type="Pfam" id="PF01699">
    <property type="entry name" value="Na_Ca_ex"/>
    <property type="match status" value="1"/>
</dbReference>
<feature type="transmembrane region" description="Helical" evidence="23">
    <location>
        <begin position="263"/>
        <end position="279"/>
    </location>
</feature>
<evidence type="ECO:0000313" key="25">
    <source>
        <dbReference type="EMBL" id="KAF3854868.1"/>
    </source>
</evidence>
<evidence type="ECO:0000256" key="9">
    <source>
        <dbReference type="ARBA" id="ARBA00022692"/>
    </source>
</evidence>
<comment type="catalytic activity">
    <reaction evidence="16">
        <text>Ca(2+)(out) + K(+)(out) + 4 Na(+)(in) = Ca(2+)(in) + K(+)(in) + 4 Na(+)(out)</text>
        <dbReference type="Rhea" id="RHEA:69967"/>
        <dbReference type="ChEBI" id="CHEBI:29101"/>
        <dbReference type="ChEBI" id="CHEBI:29103"/>
        <dbReference type="ChEBI" id="CHEBI:29108"/>
    </reaction>
</comment>
<sequence>MCALFSREILHLTWWPLFRDGSFYIFGLILLIIFFLDNVIMWWESLMLLACYTVYVIFMKFNVQIEQTFKSLLFKNKNIVRIAIGEPGKINGDAEHNALPAQQDKNLLKLKPSLQRGGSSASLHNSTMRNTVFQLMIHTLDPIGEGKFKDKAEKLNNVARGATENKTPDKREDGGDKPEATKEREAAPAPDKQDHPEDKKEDVPAGEDGSGGSDSDEDDSEEDSKESSEEEEEEDEEEGDEEEEEKEDEPLSLEWPETRRKQATYLFLLPIIFPLWLTVPDVRNQVGETIGISEEIMGLTILAAGTSIPDLITSVIVARKGLGDMAVSSSVGSNIFDITCHGSCTHRSTVLLQWLSSNGLFCAIVLLFIMLLFVIISIASCNWKLNKMLGFTMFLLYFVFLVLSVMLEDRIIQLNDLAHWLIDITFLDAPHKTLQELHSKELPFFTQPRANQGCWEARMRAGQVTGQLQPPEVPHQVPEDDGVVVHNTRGGDGLVALVHQQALQLFPQDQRTQVSNVYLKLVVCMGLFRGAGAAQVGMTYNRAPPEAGHAAVLGGGEAVWVQTGVMIKQ</sequence>
<feature type="domain" description="Sodium/calcium exchanger membrane region" evidence="24">
    <location>
        <begin position="284"/>
        <end position="405"/>
    </location>
</feature>
<evidence type="ECO:0000256" key="21">
    <source>
        <dbReference type="ARBA" id="ARBA00045976"/>
    </source>
</evidence>
<evidence type="ECO:0000256" key="22">
    <source>
        <dbReference type="SAM" id="MobiDB-lite"/>
    </source>
</evidence>
<evidence type="ECO:0000256" key="5">
    <source>
        <dbReference type="ARBA" id="ARBA00022475"/>
    </source>
</evidence>
<reference evidence="25 26" key="1">
    <citation type="submission" date="2020-03" db="EMBL/GenBank/DDBJ databases">
        <title>Dissostichus mawsoni Genome sequencing and assembly.</title>
        <authorList>
            <person name="Park H."/>
        </authorList>
    </citation>
    <scope>NUCLEOTIDE SEQUENCE [LARGE SCALE GENOMIC DNA]</scope>
    <source>
        <strain evidence="25">DM0001</strain>
        <tissue evidence="25">Muscle</tissue>
    </source>
</reference>
<dbReference type="GO" id="GO:0060291">
    <property type="term" value="P:long-term synaptic potentiation"/>
    <property type="evidence" value="ECO:0007669"/>
    <property type="project" value="TreeGrafter"/>
</dbReference>
<keyword evidence="10" id="KW-0106">Calcium</keyword>
<protein>
    <recommendedName>
        <fullName evidence="17">Sodium/potassium/calcium exchanger 1</fullName>
    </recommendedName>
    <alternativeName>
        <fullName evidence="18">Na(+)/K(+)/Ca(2+)-exchange protein 1</fullName>
    </alternativeName>
    <alternativeName>
        <fullName evidence="19">Retinal rod Na-Ca+K exchanger</fullName>
    </alternativeName>
    <alternativeName>
        <fullName evidence="20">Solute carrier family 24 member 1</fullName>
    </alternativeName>
</protein>
<dbReference type="Proteomes" id="UP000518266">
    <property type="component" value="Unassembled WGS sequence"/>
</dbReference>
<dbReference type="InterPro" id="IPR004837">
    <property type="entry name" value="NaCa_Exmemb"/>
</dbReference>
<gene>
    <name evidence="25" type="ORF">F7725_022923</name>
</gene>
<evidence type="ECO:0000259" key="24">
    <source>
        <dbReference type="Pfam" id="PF01699"/>
    </source>
</evidence>
<evidence type="ECO:0000256" key="16">
    <source>
        <dbReference type="ARBA" id="ARBA00033627"/>
    </source>
</evidence>
<keyword evidence="12 23" id="KW-1133">Transmembrane helix</keyword>
<dbReference type="PANTHER" id="PTHR10846">
    <property type="entry name" value="SODIUM/POTASSIUM/CALCIUM EXCHANGER"/>
    <property type="match status" value="1"/>
</dbReference>
<evidence type="ECO:0000256" key="8">
    <source>
        <dbReference type="ARBA" id="ARBA00022606"/>
    </source>
</evidence>
<evidence type="ECO:0000256" key="20">
    <source>
        <dbReference type="ARBA" id="ARBA00042684"/>
    </source>
</evidence>
<feature type="transmembrane region" description="Helical" evidence="23">
    <location>
        <begin position="358"/>
        <end position="381"/>
    </location>
</feature>
<keyword evidence="13" id="KW-0406">Ion transport</keyword>
<feature type="transmembrane region" description="Helical" evidence="23">
    <location>
        <begin position="46"/>
        <end position="63"/>
    </location>
</feature>
<keyword evidence="6" id="KW-0597">Phosphoprotein</keyword>
<dbReference type="AlphaFoldDB" id="A0A7J5Z3F8"/>
<evidence type="ECO:0000256" key="12">
    <source>
        <dbReference type="ARBA" id="ARBA00022989"/>
    </source>
</evidence>
<evidence type="ECO:0000313" key="26">
    <source>
        <dbReference type="Proteomes" id="UP000518266"/>
    </source>
</evidence>
<dbReference type="InterPro" id="IPR044880">
    <property type="entry name" value="NCX_ion-bd_dom_sf"/>
</dbReference>
<feature type="region of interest" description="Disordered" evidence="22">
    <location>
        <begin position="156"/>
        <end position="255"/>
    </location>
</feature>
<keyword evidence="26" id="KW-1185">Reference proteome</keyword>
<feature type="compositionally biased region" description="Basic and acidic residues" evidence="22">
    <location>
        <begin position="166"/>
        <end position="203"/>
    </location>
</feature>
<name>A0A7J5Z3F8_DISMA</name>